<dbReference type="GO" id="GO:0016020">
    <property type="term" value="C:membrane"/>
    <property type="evidence" value="ECO:0007669"/>
    <property type="project" value="UniProtKB-SubCell"/>
</dbReference>
<dbReference type="GO" id="GO:0005385">
    <property type="term" value="F:zinc ion transmembrane transporter activity"/>
    <property type="evidence" value="ECO:0007669"/>
    <property type="project" value="TreeGrafter"/>
</dbReference>
<evidence type="ECO:0000256" key="3">
    <source>
        <dbReference type="ARBA" id="ARBA00022989"/>
    </source>
</evidence>
<sequence>KPSTSTIKGSAYLNLLADASHNFTDGLAMAASFYASPAIGATTAVAVFFHEVPHEIGDYAILIQSGFTKSMAMKAQFVTALGAFLGTIVGIALEEWSRRPENYDSELADTSVKASELVLPITAGGFLYIGSVGVIPDLLSLSGKRSVDLVQFARETAAMLTGVGLMAVIALCE</sequence>
<name>A0A9P5SM76_9FUNG</name>
<dbReference type="InterPro" id="IPR003689">
    <property type="entry name" value="ZIP"/>
</dbReference>
<evidence type="ECO:0008006" key="8">
    <source>
        <dbReference type="Google" id="ProtNLM"/>
    </source>
</evidence>
<keyword evidence="7" id="KW-1185">Reference proteome</keyword>
<dbReference type="AlphaFoldDB" id="A0A9P5SM76"/>
<reference evidence="6" key="1">
    <citation type="journal article" date="2020" name="Fungal Divers.">
        <title>Resolving the Mortierellaceae phylogeny through synthesis of multi-gene phylogenetics and phylogenomics.</title>
        <authorList>
            <person name="Vandepol N."/>
            <person name="Liber J."/>
            <person name="Desiro A."/>
            <person name="Na H."/>
            <person name="Kennedy M."/>
            <person name="Barry K."/>
            <person name="Grigoriev I.V."/>
            <person name="Miller A.N."/>
            <person name="O'Donnell K."/>
            <person name="Stajich J.E."/>
            <person name="Bonito G."/>
        </authorList>
    </citation>
    <scope>NUCLEOTIDE SEQUENCE</scope>
    <source>
        <strain evidence="6">NVP1</strain>
    </source>
</reference>
<comment type="caution">
    <text evidence="6">The sequence shown here is derived from an EMBL/GenBank/DDBJ whole genome shotgun (WGS) entry which is preliminary data.</text>
</comment>
<accession>A0A9P5SM76</accession>
<proteinExistence type="predicted"/>
<protein>
    <recommendedName>
        <fullName evidence="8">Zinc transporter</fullName>
    </recommendedName>
</protein>
<evidence type="ECO:0000256" key="4">
    <source>
        <dbReference type="ARBA" id="ARBA00023136"/>
    </source>
</evidence>
<evidence type="ECO:0000256" key="2">
    <source>
        <dbReference type="ARBA" id="ARBA00022692"/>
    </source>
</evidence>
<feature type="transmembrane region" description="Helical" evidence="5">
    <location>
        <begin position="77"/>
        <end position="97"/>
    </location>
</feature>
<dbReference type="Proteomes" id="UP000696485">
    <property type="component" value="Unassembled WGS sequence"/>
</dbReference>
<evidence type="ECO:0000313" key="6">
    <source>
        <dbReference type="EMBL" id="KAF9333423.1"/>
    </source>
</evidence>
<keyword evidence="2 5" id="KW-0812">Transmembrane</keyword>
<evidence type="ECO:0000313" key="7">
    <source>
        <dbReference type="Proteomes" id="UP000696485"/>
    </source>
</evidence>
<organism evidence="6 7">
    <name type="scientific">Podila minutissima</name>
    <dbReference type="NCBI Taxonomy" id="64525"/>
    <lineage>
        <taxon>Eukaryota</taxon>
        <taxon>Fungi</taxon>
        <taxon>Fungi incertae sedis</taxon>
        <taxon>Mucoromycota</taxon>
        <taxon>Mortierellomycotina</taxon>
        <taxon>Mortierellomycetes</taxon>
        <taxon>Mortierellales</taxon>
        <taxon>Mortierellaceae</taxon>
        <taxon>Podila</taxon>
    </lineage>
</organism>
<dbReference type="EMBL" id="JAAAUY010000203">
    <property type="protein sequence ID" value="KAF9333423.1"/>
    <property type="molecule type" value="Genomic_DNA"/>
</dbReference>
<gene>
    <name evidence="6" type="ORF">BG006_003663</name>
</gene>
<evidence type="ECO:0000256" key="5">
    <source>
        <dbReference type="SAM" id="Phobius"/>
    </source>
</evidence>
<feature type="transmembrane region" description="Helical" evidence="5">
    <location>
        <begin position="117"/>
        <end position="140"/>
    </location>
</feature>
<dbReference type="GO" id="GO:0006882">
    <property type="term" value="P:intracellular zinc ion homeostasis"/>
    <property type="evidence" value="ECO:0007669"/>
    <property type="project" value="TreeGrafter"/>
</dbReference>
<evidence type="ECO:0000256" key="1">
    <source>
        <dbReference type="ARBA" id="ARBA00004141"/>
    </source>
</evidence>
<comment type="subcellular location">
    <subcellularLocation>
        <location evidence="1">Membrane</location>
        <topology evidence="1">Multi-pass membrane protein</topology>
    </subcellularLocation>
</comment>
<dbReference type="PANTHER" id="PTHR16950">
    <property type="entry name" value="ZINC TRANSPORTER SLC39A7 HISTIDINE-RICH MEMBRANE PROTEIN KE4"/>
    <property type="match status" value="1"/>
</dbReference>
<dbReference type="Pfam" id="PF02535">
    <property type="entry name" value="Zip"/>
    <property type="match status" value="1"/>
</dbReference>
<dbReference type="PANTHER" id="PTHR16950:SF16">
    <property type="entry name" value="ZINC TRANSPORTER ZIP13"/>
    <property type="match status" value="1"/>
</dbReference>
<keyword evidence="3 5" id="KW-1133">Transmembrane helix</keyword>
<feature type="non-terminal residue" evidence="6">
    <location>
        <position position="1"/>
    </location>
</feature>
<keyword evidence="4 5" id="KW-0472">Membrane</keyword>
<feature type="transmembrane region" description="Helical" evidence="5">
    <location>
        <begin position="152"/>
        <end position="171"/>
    </location>
</feature>